<proteinExistence type="predicted"/>
<feature type="transmembrane region" description="Helical" evidence="1">
    <location>
        <begin position="266"/>
        <end position="285"/>
    </location>
</feature>
<comment type="caution">
    <text evidence="2">The sequence shown here is derived from an EMBL/GenBank/DDBJ whole genome shotgun (WGS) entry which is preliminary data.</text>
</comment>
<keyword evidence="1" id="KW-0472">Membrane</keyword>
<evidence type="ECO:0000256" key="1">
    <source>
        <dbReference type="SAM" id="Phobius"/>
    </source>
</evidence>
<feature type="transmembrane region" description="Helical" evidence="1">
    <location>
        <begin position="231"/>
        <end position="254"/>
    </location>
</feature>
<evidence type="ECO:0000313" key="2">
    <source>
        <dbReference type="EMBL" id="EGV32644.1"/>
    </source>
</evidence>
<dbReference type="Proteomes" id="UP000004200">
    <property type="component" value="Unassembled WGS sequence"/>
</dbReference>
<dbReference type="AlphaFoldDB" id="G2DYL7"/>
<keyword evidence="3" id="KW-1185">Reference proteome</keyword>
<gene>
    <name evidence="2" type="ORF">ThidrDRAFT_1129</name>
</gene>
<sequence>MRSFIALAGVSRHPPLSWPNRHAKQQENPLKWVDQTQTDSAADQARVARAAEVLERIVVEDWPEGRSPRLPILLLRALCRLTGDTPEQVSDGWGVMKIAAMMQRLGAPWNNLDEADVRQRLNSHWRTLQEGYWQPRQEHVRRRFAHESLGLRPQIAKSGAGGGRGNTIRYFLRFEPMEGPAPSVVEALTAHANPVSHASSIQYYPVELQVPRLLRWIPETGLRSRSPLGGVIATLLTGIGVLVVLLALLTFYFGLHSDSAGAAVQALLRALFLLGVLRLSLGWWLDLAQNNLARAPIWWQSLSEFGDTVIERRFDPTGLTASRLHLVRYVADCPLCGAKGPGRSAVRLASGRLEFWGRIVGRCMNVPNEHVWSFDHGTGQGRFLR</sequence>
<organism evidence="2 3">
    <name type="scientific">Thiorhodococcus drewsii AZ1</name>
    <dbReference type="NCBI Taxonomy" id="765913"/>
    <lineage>
        <taxon>Bacteria</taxon>
        <taxon>Pseudomonadati</taxon>
        <taxon>Pseudomonadota</taxon>
        <taxon>Gammaproteobacteria</taxon>
        <taxon>Chromatiales</taxon>
        <taxon>Chromatiaceae</taxon>
        <taxon>Thiorhodococcus</taxon>
    </lineage>
</organism>
<keyword evidence="1" id="KW-0812">Transmembrane</keyword>
<evidence type="ECO:0000313" key="3">
    <source>
        <dbReference type="Proteomes" id="UP000004200"/>
    </source>
</evidence>
<name>G2DYL7_9GAMM</name>
<keyword evidence="1" id="KW-1133">Transmembrane helix</keyword>
<dbReference type="eggNOG" id="ENOG5032ZB2">
    <property type="taxonomic scope" value="Bacteria"/>
</dbReference>
<dbReference type="EMBL" id="AFWT01000006">
    <property type="protein sequence ID" value="EGV32644.1"/>
    <property type="molecule type" value="Genomic_DNA"/>
</dbReference>
<reference evidence="2 3" key="1">
    <citation type="submission" date="2011-06" db="EMBL/GenBank/DDBJ databases">
        <title>The draft genome of Thiorhodococcus drewsii AZ1.</title>
        <authorList>
            <consortium name="US DOE Joint Genome Institute (JGI-PGF)"/>
            <person name="Lucas S."/>
            <person name="Han J."/>
            <person name="Lapidus A."/>
            <person name="Cheng J.-F."/>
            <person name="Goodwin L."/>
            <person name="Pitluck S."/>
            <person name="Peters L."/>
            <person name="Land M.L."/>
            <person name="Hauser L."/>
            <person name="Vogl K."/>
            <person name="Liu Z."/>
            <person name="Imhoff J."/>
            <person name="Thiel V."/>
            <person name="Frigaard N.-U."/>
            <person name="Bryant D.A."/>
            <person name="Woyke T.J."/>
        </authorList>
    </citation>
    <scope>NUCLEOTIDE SEQUENCE [LARGE SCALE GENOMIC DNA]</scope>
    <source>
        <strain evidence="2 3">AZ1</strain>
    </source>
</reference>
<protein>
    <submittedName>
        <fullName evidence="2">Uncharacterized protein</fullName>
    </submittedName>
</protein>
<accession>G2DYL7</accession>